<name>A0A178MCU7_9PROT</name>
<feature type="region of interest" description="Disordered" evidence="10">
    <location>
        <begin position="291"/>
        <end position="311"/>
    </location>
</feature>
<evidence type="ECO:0000256" key="3">
    <source>
        <dbReference type="ARBA" id="ARBA00022519"/>
    </source>
</evidence>
<keyword evidence="3 9" id="KW-0997">Cell inner membrane</keyword>
<keyword evidence="5 9" id="KW-0812">Transmembrane</keyword>
<keyword evidence="4 9" id="KW-0132">Cell division</keyword>
<dbReference type="Gene3D" id="3.10.20.310">
    <property type="entry name" value="membrane protein fhac"/>
    <property type="match status" value="1"/>
</dbReference>
<dbReference type="InterPro" id="IPR026579">
    <property type="entry name" value="FtsQ"/>
</dbReference>
<comment type="subcellular location">
    <subcellularLocation>
        <location evidence="9">Cell inner membrane</location>
        <topology evidence="9">Single-pass type II membrane protein</topology>
    </subcellularLocation>
    <subcellularLocation>
        <location evidence="1">Membrane</location>
    </subcellularLocation>
    <text evidence="9">Localizes to the division septum.</text>
</comment>
<gene>
    <name evidence="9" type="primary">ftsQ</name>
    <name evidence="12" type="ORF">A6A04_05825</name>
</gene>
<dbReference type="InterPro" id="IPR034746">
    <property type="entry name" value="POTRA"/>
</dbReference>
<feature type="region of interest" description="Disordered" evidence="10">
    <location>
        <begin position="14"/>
        <end position="41"/>
    </location>
</feature>
<comment type="similarity">
    <text evidence="9">Belongs to the FtsQ/DivIB family. FtsQ subfamily.</text>
</comment>
<keyword evidence="6 9" id="KW-1133">Transmembrane helix</keyword>
<feature type="compositionally biased region" description="Basic and acidic residues" evidence="10">
    <location>
        <begin position="299"/>
        <end position="311"/>
    </location>
</feature>
<keyword evidence="13" id="KW-1185">Reference proteome</keyword>
<evidence type="ECO:0000313" key="12">
    <source>
        <dbReference type="EMBL" id="OAN46630.1"/>
    </source>
</evidence>
<sequence length="311" mass="34042">MRRISASDIVITADDRLPGSAPPSPKPPRQPAAKRQPKRKTARWRLDLSPLQKFAALGVAVTAVLVTGAVIWHSGRPQRLARDTAAAALSLSADLGLRITDITVSGRRRTPTDQVVTALAAHHGDPILGLDIFAARSRLEALPSVRAAAVERRLPGAVHVSIVERQPVALWQTEGRFVLVDRDGHRIPGAIEGFEDLPLIVGDGAPQRTDELFALLAAEPELAGRVKAAIRVGNRRWTVKLDDVERGLEVRLPELDTPQAWRRLAELEKKRGLSSKQVTMVDLRVPERLILKSDPQQSAERRPVAEPGKED</sequence>
<dbReference type="RefSeq" id="WP_068494796.1">
    <property type="nucleotide sequence ID" value="NZ_LWQT01000088.1"/>
</dbReference>
<evidence type="ECO:0000256" key="2">
    <source>
        <dbReference type="ARBA" id="ARBA00022475"/>
    </source>
</evidence>
<comment type="function">
    <text evidence="9">Essential cell division protein.</text>
</comment>
<dbReference type="Pfam" id="PF08478">
    <property type="entry name" value="POTRA_1"/>
    <property type="match status" value="1"/>
</dbReference>
<proteinExistence type="inferred from homology"/>
<comment type="caution">
    <text evidence="12">The sequence shown here is derived from an EMBL/GenBank/DDBJ whole genome shotgun (WGS) entry which is preliminary data.</text>
</comment>
<keyword evidence="7 9" id="KW-0472">Membrane</keyword>
<evidence type="ECO:0000256" key="10">
    <source>
        <dbReference type="SAM" id="MobiDB-lite"/>
    </source>
</evidence>
<reference evidence="12 13" key="1">
    <citation type="submission" date="2016-04" db="EMBL/GenBank/DDBJ databases">
        <title>Draft genome sequence of freshwater magnetotactic bacteria Magnetospirillum marisnigri SP-1 and Magnetospirillum moscoviense BB-1.</title>
        <authorList>
            <person name="Koziaeva V."/>
            <person name="Dziuba M.V."/>
            <person name="Ivanov T.M."/>
            <person name="Kuznetsov B."/>
            <person name="Grouzdev D.S."/>
        </authorList>
    </citation>
    <scope>NUCLEOTIDE SEQUENCE [LARGE SCALE GENOMIC DNA]</scope>
    <source>
        <strain evidence="12 13">SP-1</strain>
    </source>
</reference>
<keyword evidence="2 9" id="KW-1003">Cell membrane</keyword>
<dbReference type="PROSITE" id="PS51779">
    <property type="entry name" value="POTRA"/>
    <property type="match status" value="1"/>
</dbReference>
<keyword evidence="8 9" id="KW-0131">Cell cycle</keyword>
<organism evidence="12 13">
    <name type="scientific">Paramagnetospirillum marisnigri</name>
    <dbReference type="NCBI Taxonomy" id="1285242"/>
    <lineage>
        <taxon>Bacteria</taxon>
        <taxon>Pseudomonadati</taxon>
        <taxon>Pseudomonadota</taxon>
        <taxon>Alphaproteobacteria</taxon>
        <taxon>Rhodospirillales</taxon>
        <taxon>Magnetospirillaceae</taxon>
        <taxon>Paramagnetospirillum</taxon>
    </lineage>
</organism>
<dbReference type="STRING" id="1285242.A6A04_05825"/>
<accession>A0A178MCU7</accession>
<evidence type="ECO:0000313" key="13">
    <source>
        <dbReference type="Proteomes" id="UP000078428"/>
    </source>
</evidence>
<evidence type="ECO:0000259" key="11">
    <source>
        <dbReference type="PROSITE" id="PS51779"/>
    </source>
</evidence>
<feature type="transmembrane region" description="Helical" evidence="9">
    <location>
        <begin position="54"/>
        <end position="72"/>
    </location>
</feature>
<dbReference type="PANTHER" id="PTHR35851">
    <property type="entry name" value="CELL DIVISION PROTEIN FTSQ"/>
    <property type="match status" value="1"/>
</dbReference>
<dbReference type="AlphaFoldDB" id="A0A178MCU7"/>
<dbReference type="OrthoDB" id="9783091at2"/>
<evidence type="ECO:0000256" key="1">
    <source>
        <dbReference type="ARBA" id="ARBA00004370"/>
    </source>
</evidence>
<protein>
    <recommendedName>
        <fullName evidence="9">Cell division protein FtsQ</fullName>
    </recommendedName>
</protein>
<dbReference type="Proteomes" id="UP000078428">
    <property type="component" value="Unassembled WGS sequence"/>
</dbReference>
<dbReference type="Pfam" id="PF03799">
    <property type="entry name" value="FtsQ_DivIB_C"/>
    <property type="match status" value="1"/>
</dbReference>
<dbReference type="GO" id="GO:0043093">
    <property type="term" value="P:FtsZ-dependent cytokinesis"/>
    <property type="evidence" value="ECO:0007669"/>
    <property type="project" value="UniProtKB-UniRule"/>
</dbReference>
<evidence type="ECO:0000256" key="5">
    <source>
        <dbReference type="ARBA" id="ARBA00022692"/>
    </source>
</evidence>
<feature type="compositionally biased region" description="Pro residues" evidence="10">
    <location>
        <begin position="20"/>
        <end position="30"/>
    </location>
</feature>
<evidence type="ECO:0000256" key="4">
    <source>
        <dbReference type="ARBA" id="ARBA00022618"/>
    </source>
</evidence>
<evidence type="ECO:0000256" key="8">
    <source>
        <dbReference type="ARBA" id="ARBA00023306"/>
    </source>
</evidence>
<evidence type="ECO:0000256" key="6">
    <source>
        <dbReference type="ARBA" id="ARBA00022989"/>
    </source>
</evidence>
<dbReference type="HAMAP" id="MF_00911">
    <property type="entry name" value="FtsQ_subfam"/>
    <property type="match status" value="1"/>
</dbReference>
<dbReference type="GO" id="GO:0005886">
    <property type="term" value="C:plasma membrane"/>
    <property type="evidence" value="ECO:0007669"/>
    <property type="project" value="UniProtKB-SubCell"/>
</dbReference>
<dbReference type="GO" id="GO:0090529">
    <property type="term" value="P:cell septum assembly"/>
    <property type="evidence" value="ECO:0007669"/>
    <property type="project" value="InterPro"/>
</dbReference>
<dbReference type="PANTHER" id="PTHR35851:SF1">
    <property type="entry name" value="CELL DIVISION PROTEIN FTSQ"/>
    <property type="match status" value="1"/>
</dbReference>
<evidence type="ECO:0000256" key="9">
    <source>
        <dbReference type="HAMAP-Rule" id="MF_00911"/>
    </source>
</evidence>
<feature type="domain" description="POTRA" evidence="11">
    <location>
        <begin position="97"/>
        <end position="165"/>
    </location>
</feature>
<dbReference type="InterPro" id="IPR005548">
    <property type="entry name" value="Cell_div_FtsQ/DivIB_C"/>
</dbReference>
<dbReference type="EMBL" id="LWQT01000088">
    <property type="protein sequence ID" value="OAN46630.1"/>
    <property type="molecule type" value="Genomic_DNA"/>
</dbReference>
<dbReference type="GO" id="GO:0032153">
    <property type="term" value="C:cell division site"/>
    <property type="evidence" value="ECO:0007669"/>
    <property type="project" value="UniProtKB-UniRule"/>
</dbReference>
<dbReference type="InterPro" id="IPR013685">
    <property type="entry name" value="POTRA_FtsQ_type"/>
</dbReference>
<evidence type="ECO:0000256" key="7">
    <source>
        <dbReference type="ARBA" id="ARBA00023136"/>
    </source>
</evidence>